<evidence type="ECO:0000256" key="4">
    <source>
        <dbReference type="ARBA" id="ARBA00022737"/>
    </source>
</evidence>
<dbReference type="eggNOG" id="KOG4658">
    <property type="taxonomic scope" value="Eukaryota"/>
</dbReference>
<dbReference type="OMA" id="DMINIEM"/>
<dbReference type="InterPro" id="IPR041118">
    <property type="entry name" value="Rx_N"/>
</dbReference>
<keyword evidence="2" id="KW-0433">Leucine-rich repeat</keyword>
<dbReference type="PROSITE" id="PS50808">
    <property type="entry name" value="ZF_BED"/>
    <property type="match status" value="1"/>
</dbReference>
<dbReference type="Gene3D" id="3.40.50.300">
    <property type="entry name" value="P-loop containing nucleotide triphosphate hydrolases"/>
    <property type="match status" value="1"/>
</dbReference>
<evidence type="ECO:0000256" key="5">
    <source>
        <dbReference type="ARBA" id="ARBA00022741"/>
    </source>
</evidence>
<accession>M7ZNP2</accession>
<evidence type="ECO:0000256" key="2">
    <source>
        <dbReference type="ARBA" id="ARBA00022614"/>
    </source>
</evidence>
<keyword evidence="3" id="KW-0479">Metal-binding</keyword>
<keyword evidence="9" id="KW-0067">ATP-binding</keyword>
<dbReference type="InterPro" id="IPR003656">
    <property type="entry name" value="Znf_BED"/>
</dbReference>
<protein>
    <submittedName>
        <fullName evidence="10">Disease resistance protein RGA2</fullName>
    </submittedName>
</protein>
<name>M7ZNP2_TRIUA</name>
<dbReference type="InterPro" id="IPR002182">
    <property type="entry name" value="NB-ARC"/>
</dbReference>
<dbReference type="GO" id="GO:0006952">
    <property type="term" value="P:defense response"/>
    <property type="evidence" value="ECO:0007669"/>
    <property type="project" value="UniProtKB-KW"/>
</dbReference>
<dbReference type="STRING" id="4572.M7ZNP2"/>
<sequence length="703" mass="79386">MEAVEDTNLEAAIGWLADTILANLPAGGKLESWIHQAGLGNDIGRLKSEVEAVEMVVSTVQGRAAGNKPLTKSLARVKELLYNADDVVDELDCYRLQQELQPETLLETDGHGMRQTVERCRENADDVQSSSNGRLRSKEWIHFEITEFEQNGGPAKARCKHCEKVVMCTTKMGTSVLRNHLNSKGCSHKRGANEHLRTTDATRIPTPVATGDSSSRKRMRTSEESTHIATANPNRWNKDTFPERIQDITSQLQVKREAVTKLLKILGSDSGGASSNHCQSTISDTRRRTSSLIQGKVYGRATEKRSIKKLIEEHKSTTTVTVPIIGIGGVGKAALAQLVYNDPALGSQFDHKIWIWVSNNFDEMIVTIEMLDCVSQEMHDGLCSFPKLQEVLKGHIKSKRVLLILDDVWEDMDDSRWNKLLTPFKSGGANGNMIIITTRKLSIANRRGTIRPIKLDSTFTYNGCKTVLHMQNTWVKLDEPSMYKHGLGTLETERSNVSHIVDMINIEMFTIDDYPISRDDRTWCAMLYGLEAGLQRRFERHGAYDIFQELKLIFQANARVERYEVSNKFYSCKMEENNSVSEHILKMSGYYNHLSQLGVDLPVDCVIDRVFQSLPPSYKGFVMNYNMHGSNKTIPELFAMLKPVEIEIKKEHQVLMVNKTTSFKKKGKGKKEEFKKNGKQVACRCQNRRISGRGSRIVRLGGW</sequence>
<proteinExistence type="inferred from homology"/>
<dbReference type="GO" id="GO:0003677">
    <property type="term" value="F:DNA binding"/>
    <property type="evidence" value="ECO:0007669"/>
    <property type="project" value="InterPro"/>
</dbReference>
<keyword evidence="8" id="KW-0862">Zinc</keyword>
<dbReference type="SUPFAM" id="SSF52540">
    <property type="entry name" value="P-loop containing nucleoside triphosphate hydrolases"/>
    <property type="match status" value="1"/>
</dbReference>
<evidence type="ECO:0000256" key="3">
    <source>
        <dbReference type="ARBA" id="ARBA00022723"/>
    </source>
</evidence>
<organism evidence="10">
    <name type="scientific">Triticum urartu</name>
    <name type="common">Red wild einkorn</name>
    <name type="synonym">Crithodium urartu</name>
    <dbReference type="NCBI Taxonomy" id="4572"/>
    <lineage>
        <taxon>Eukaryota</taxon>
        <taxon>Viridiplantae</taxon>
        <taxon>Streptophyta</taxon>
        <taxon>Embryophyta</taxon>
        <taxon>Tracheophyta</taxon>
        <taxon>Spermatophyta</taxon>
        <taxon>Magnoliopsida</taxon>
        <taxon>Liliopsida</taxon>
        <taxon>Poales</taxon>
        <taxon>Poaceae</taxon>
        <taxon>BOP clade</taxon>
        <taxon>Pooideae</taxon>
        <taxon>Triticodae</taxon>
        <taxon>Triticeae</taxon>
        <taxon>Triticinae</taxon>
        <taxon>Triticum</taxon>
    </lineage>
</organism>
<evidence type="ECO:0000256" key="7">
    <source>
        <dbReference type="ARBA" id="ARBA00022821"/>
    </source>
</evidence>
<dbReference type="PANTHER" id="PTHR36766">
    <property type="entry name" value="PLANT BROAD-SPECTRUM MILDEW RESISTANCE PROTEIN RPW8"/>
    <property type="match status" value="1"/>
</dbReference>
<dbReference type="AlphaFoldDB" id="M7ZNP2"/>
<keyword evidence="4" id="KW-0677">Repeat</keyword>
<dbReference type="Gene3D" id="1.20.5.4130">
    <property type="match status" value="1"/>
</dbReference>
<keyword evidence="7" id="KW-0611">Plant defense</keyword>
<dbReference type="GO" id="GO:0008270">
    <property type="term" value="F:zinc ion binding"/>
    <property type="evidence" value="ECO:0007669"/>
    <property type="project" value="UniProtKB-KW"/>
</dbReference>
<gene>
    <name evidence="10" type="ORF">TRIUR3_03321</name>
</gene>
<dbReference type="PANTHER" id="PTHR36766:SF73">
    <property type="entry name" value="NB-ARC DOMAIN-CONTAINING PROTEIN"/>
    <property type="match status" value="1"/>
</dbReference>
<keyword evidence="6" id="KW-0863">Zinc-finger</keyword>
<dbReference type="SMART" id="SM00614">
    <property type="entry name" value="ZnF_BED"/>
    <property type="match status" value="1"/>
</dbReference>
<comment type="similarity">
    <text evidence="1">Belongs to the disease resistance NB-LRR family.</text>
</comment>
<evidence type="ECO:0000256" key="9">
    <source>
        <dbReference type="ARBA" id="ARBA00022840"/>
    </source>
</evidence>
<keyword evidence="5" id="KW-0547">Nucleotide-binding</keyword>
<evidence type="ECO:0000313" key="10">
    <source>
        <dbReference type="EMBL" id="EMS61737.1"/>
    </source>
</evidence>
<dbReference type="Pfam" id="PF18052">
    <property type="entry name" value="Rx_N"/>
    <property type="match status" value="1"/>
</dbReference>
<dbReference type="Pfam" id="PF14223">
    <property type="entry name" value="Retrotran_gag_2"/>
    <property type="match status" value="1"/>
</dbReference>
<evidence type="ECO:0000256" key="1">
    <source>
        <dbReference type="ARBA" id="ARBA00008894"/>
    </source>
</evidence>
<dbReference type="PRINTS" id="PR00364">
    <property type="entry name" value="DISEASERSIST"/>
</dbReference>
<dbReference type="InterPro" id="IPR027417">
    <property type="entry name" value="P-loop_NTPase"/>
</dbReference>
<dbReference type="Pfam" id="PF00931">
    <property type="entry name" value="NB-ARC"/>
    <property type="match status" value="1"/>
</dbReference>
<evidence type="ECO:0000256" key="8">
    <source>
        <dbReference type="ARBA" id="ARBA00022833"/>
    </source>
</evidence>
<dbReference type="GO" id="GO:0005524">
    <property type="term" value="F:ATP binding"/>
    <property type="evidence" value="ECO:0007669"/>
    <property type="project" value="UniProtKB-KW"/>
</dbReference>
<reference evidence="10" key="1">
    <citation type="journal article" date="2013" name="Nature">
        <title>Draft genome of the wheat A-genome progenitor Triticum urartu.</title>
        <authorList>
            <person name="Ling H.Q."/>
            <person name="Zhao S."/>
            <person name="Liu D."/>
            <person name="Wang J."/>
            <person name="Sun H."/>
            <person name="Zhang C."/>
            <person name="Fan H."/>
            <person name="Li D."/>
            <person name="Dong L."/>
            <person name="Tao Y."/>
            <person name="Gao C."/>
            <person name="Wu H."/>
            <person name="Li Y."/>
            <person name="Cui Y."/>
            <person name="Guo X."/>
            <person name="Zheng S."/>
            <person name="Wang B."/>
            <person name="Yu K."/>
            <person name="Liang Q."/>
            <person name="Yang W."/>
            <person name="Lou X."/>
            <person name="Chen J."/>
            <person name="Feng M."/>
            <person name="Jian J."/>
            <person name="Zhang X."/>
            <person name="Luo G."/>
            <person name="Jiang Y."/>
            <person name="Liu J."/>
            <person name="Wang Z."/>
            <person name="Sha Y."/>
            <person name="Zhang B."/>
            <person name="Wu H."/>
            <person name="Tang D."/>
            <person name="Shen Q."/>
            <person name="Xue P."/>
            <person name="Zou S."/>
            <person name="Wang X."/>
            <person name="Liu X."/>
            <person name="Wang F."/>
            <person name="Yang Y."/>
            <person name="An X."/>
            <person name="Dong Z."/>
            <person name="Zhang K."/>
            <person name="Zhang X."/>
            <person name="Luo M.C."/>
            <person name="Dvorak J."/>
            <person name="Tong Y."/>
            <person name="Wang J."/>
            <person name="Yang H."/>
            <person name="Li Z."/>
            <person name="Wang D."/>
            <person name="Zhang A."/>
            <person name="Wang J."/>
        </authorList>
    </citation>
    <scope>NUCLEOTIDE SEQUENCE</scope>
</reference>
<dbReference type="EMBL" id="KD091470">
    <property type="protein sequence ID" value="EMS61737.1"/>
    <property type="molecule type" value="Genomic_DNA"/>
</dbReference>
<dbReference type="GO" id="GO:0043531">
    <property type="term" value="F:ADP binding"/>
    <property type="evidence" value="ECO:0007669"/>
    <property type="project" value="InterPro"/>
</dbReference>
<evidence type="ECO:0000256" key="6">
    <source>
        <dbReference type="ARBA" id="ARBA00022771"/>
    </source>
</evidence>